<evidence type="ECO:0000259" key="2">
    <source>
        <dbReference type="Pfam" id="PF07589"/>
    </source>
</evidence>
<name>A0ABT9JUG8_9PROT</name>
<organism evidence="3 4">
    <name type="scientific">Methylophilus aquaticus</name>
    <dbReference type="NCBI Taxonomy" id="1971610"/>
    <lineage>
        <taxon>Bacteria</taxon>
        <taxon>Pseudomonadati</taxon>
        <taxon>Pseudomonadota</taxon>
        <taxon>Betaproteobacteria</taxon>
        <taxon>Nitrosomonadales</taxon>
        <taxon>Methylophilaceae</taxon>
        <taxon>Methylophilus</taxon>
    </lineage>
</organism>
<gene>
    <name evidence="3" type="ORF">Q9291_07775</name>
</gene>
<evidence type="ECO:0000313" key="3">
    <source>
        <dbReference type="EMBL" id="MDP8567745.1"/>
    </source>
</evidence>
<evidence type="ECO:0000313" key="4">
    <source>
        <dbReference type="Proteomes" id="UP001225906"/>
    </source>
</evidence>
<accession>A0ABT9JUG8</accession>
<dbReference type="Proteomes" id="UP001225906">
    <property type="component" value="Unassembled WGS sequence"/>
</dbReference>
<comment type="caution">
    <text evidence="3">The sequence shown here is derived from an EMBL/GenBank/DDBJ whole genome shotgun (WGS) entry which is preliminary data.</text>
</comment>
<feature type="chain" id="PRO_5046784432" description="Ice-binding protein C-terminal domain-containing protein" evidence="1">
    <location>
        <begin position="33"/>
        <end position="226"/>
    </location>
</feature>
<keyword evidence="1" id="KW-0732">Signal</keyword>
<feature type="domain" description="Ice-binding protein C-terminal" evidence="2">
    <location>
        <begin position="187"/>
        <end position="211"/>
    </location>
</feature>
<evidence type="ECO:0000256" key="1">
    <source>
        <dbReference type="SAM" id="SignalP"/>
    </source>
</evidence>
<reference evidence="4" key="1">
    <citation type="journal article" date="2019" name="Int. J. Syst. Evol. Microbiol.">
        <title>The Global Catalogue of Microorganisms (GCM) 10K type strain sequencing project: providing services to taxonomists for standard genome sequencing and annotation.</title>
        <authorList>
            <consortium name="The Broad Institute Genomics Platform"/>
            <consortium name="The Broad Institute Genome Sequencing Center for Infectious Disease"/>
            <person name="Wu L."/>
            <person name="Ma J."/>
        </authorList>
    </citation>
    <scope>NUCLEOTIDE SEQUENCE [LARGE SCALE GENOMIC DNA]</scope>
    <source>
        <strain evidence="4">VKM B-3159</strain>
    </source>
</reference>
<protein>
    <recommendedName>
        <fullName evidence="2">Ice-binding protein C-terminal domain-containing protein</fullName>
    </recommendedName>
</protein>
<dbReference type="Pfam" id="PF07589">
    <property type="entry name" value="PEP-CTERM"/>
    <property type="match status" value="1"/>
</dbReference>
<keyword evidence="4" id="KW-1185">Reference proteome</keyword>
<dbReference type="InterPro" id="IPR013424">
    <property type="entry name" value="Ice-binding_C"/>
</dbReference>
<feature type="signal peptide" evidence="1">
    <location>
        <begin position="1"/>
        <end position="32"/>
    </location>
</feature>
<sequence>MKIPESINTTNKYAYGTLLSLGAFFVSGNVDAAVVTSSSSSTLTGAGTLNVTNGVAVVNSVSNNGKASYSGSVKLDSPTGFVTTKLSAGTVIGAFMDPVFSSSNTIYAQSKSGKSASTVTTGSTGAGIYGFSFVNGGQTNYGWANISVSDNGSRDSYASLVATINSFAYTTAGEMIRAGTNHVYVAAVPEADTLAMLAAGIGLVGFSAKRRREKFLNIKQSNLQAA</sequence>
<proteinExistence type="predicted"/>
<dbReference type="EMBL" id="JAVCAP010000014">
    <property type="protein sequence ID" value="MDP8567745.1"/>
    <property type="molecule type" value="Genomic_DNA"/>
</dbReference>
<dbReference type="RefSeq" id="WP_306389457.1">
    <property type="nucleotide sequence ID" value="NZ_JAVCAP010000014.1"/>
</dbReference>